<gene>
    <name evidence="2" type="ORF">EFL95_04345</name>
</gene>
<evidence type="ECO:0000313" key="3">
    <source>
        <dbReference type="Proteomes" id="UP000277094"/>
    </source>
</evidence>
<sequence length="328" mass="36112">MLEPRTVLDSVEELLAGADGLTAIDSVGKSGAALDRVTIDGAPYVVKYLDPDVDWTIRVAQVPATAPVEVWRRGLLHALPPEIDSPIVGVASLGAKAVLLMRDVSPWLVPVGDDPIPAAQNEGFLDHMAAMHVHFWASAEAIDVVTPERRYLELSPQMAEAEAELGSDHLVPQLVARGWPLFGEVAPRAAAVVLPLAHDPRPLVAAMENTPQTFIHGNWKLDNLGTHDDGRTILFDWELPGRGAPLADVAWYLAINCRRLPVSKEQALEIYRDALHRRGVDTRPWWDRQLGLALIGALVHFGWEKALGGYDEELAWWEDRVLENAHLL</sequence>
<dbReference type="InterPro" id="IPR002575">
    <property type="entry name" value="Aminoglycoside_PTrfase"/>
</dbReference>
<comment type="caution">
    <text evidence="2">The sequence shown here is derived from an EMBL/GenBank/DDBJ whole genome shotgun (WGS) entry which is preliminary data.</text>
</comment>
<dbReference type="EMBL" id="RJSG01000002">
    <property type="protein sequence ID" value="RNL78342.1"/>
    <property type="molecule type" value="Genomic_DNA"/>
</dbReference>
<protein>
    <submittedName>
        <fullName evidence="2">Aminoglycoside phosphotransferase</fullName>
    </submittedName>
</protein>
<dbReference type="RefSeq" id="WP_123232841.1">
    <property type="nucleotide sequence ID" value="NZ_RJSG01000002.1"/>
</dbReference>
<dbReference type="Gene3D" id="3.90.1200.10">
    <property type="match status" value="1"/>
</dbReference>
<dbReference type="Pfam" id="PF01636">
    <property type="entry name" value="APH"/>
    <property type="match status" value="1"/>
</dbReference>
<keyword evidence="3" id="KW-1185">Reference proteome</keyword>
<accession>A0A3N0DRU0</accession>
<dbReference type="AlphaFoldDB" id="A0A3N0DRU0"/>
<feature type="domain" description="Aminoglycoside phosphotransferase" evidence="1">
    <location>
        <begin position="115"/>
        <end position="262"/>
    </location>
</feature>
<dbReference type="Proteomes" id="UP000277094">
    <property type="component" value="Unassembled WGS sequence"/>
</dbReference>
<proteinExistence type="predicted"/>
<dbReference type="SUPFAM" id="SSF56112">
    <property type="entry name" value="Protein kinase-like (PK-like)"/>
    <property type="match status" value="1"/>
</dbReference>
<dbReference type="InterPro" id="IPR011009">
    <property type="entry name" value="Kinase-like_dom_sf"/>
</dbReference>
<organism evidence="2 3">
    <name type="scientific">Nocardioides marmorisolisilvae</name>
    <dbReference type="NCBI Taxonomy" id="1542737"/>
    <lineage>
        <taxon>Bacteria</taxon>
        <taxon>Bacillati</taxon>
        <taxon>Actinomycetota</taxon>
        <taxon>Actinomycetes</taxon>
        <taxon>Propionibacteriales</taxon>
        <taxon>Nocardioidaceae</taxon>
        <taxon>Nocardioides</taxon>
    </lineage>
</organism>
<evidence type="ECO:0000259" key="1">
    <source>
        <dbReference type="Pfam" id="PF01636"/>
    </source>
</evidence>
<name>A0A3N0DRU0_9ACTN</name>
<dbReference type="OrthoDB" id="3326868at2"/>
<dbReference type="GO" id="GO:0016740">
    <property type="term" value="F:transferase activity"/>
    <property type="evidence" value="ECO:0007669"/>
    <property type="project" value="UniProtKB-KW"/>
</dbReference>
<keyword evidence="2" id="KW-0808">Transferase</keyword>
<reference evidence="2 3" key="1">
    <citation type="submission" date="2018-11" db="EMBL/GenBank/DDBJ databases">
        <authorList>
            <person name="Li F."/>
        </authorList>
    </citation>
    <scope>NUCLEOTIDE SEQUENCE [LARGE SCALE GENOMIC DNA]</scope>
    <source>
        <strain evidence="2 3">KIS18-7</strain>
    </source>
</reference>
<evidence type="ECO:0000313" key="2">
    <source>
        <dbReference type="EMBL" id="RNL78342.1"/>
    </source>
</evidence>